<gene>
    <name evidence="1" type="ORF">CKAH01_03804</name>
</gene>
<name>A0AAD9YPL6_COLKA</name>
<dbReference type="AlphaFoldDB" id="A0AAD9YPL6"/>
<accession>A0AAD9YPL6</accession>
<organism evidence="1 2">
    <name type="scientific">Colletotrichum kahawae</name>
    <name type="common">Coffee berry disease fungus</name>
    <dbReference type="NCBI Taxonomy" id="34407"/>
    <lineage>
        <taxon>Eukaryota</taxon>
        <taxon>Fungi</taxon>
        <taxon>Dikarya</taxon>
        <taxon>Ascomycota</taxon>
        <taxon>Pezizomycotina</taxon>
        <taxon>Sordariomycetes</taxon>
        <taxon>Hypocreomycetidae</taxon>
        <taxon>Glomerellales</taxon>
        <taxon>Glomerellaceae</taxon>
        <taxon>Colletotrichum</taxon>
        <taxon>Colletotrichum gloeosporioides species complex</taxon>
    </lineage>
</organism>
<dbReference type="EMBL" id="VYYT01000057">
    <property type="protein sequence ID" value="KAK2773344.1"/>
    <property type="molecule type" value="Genomic_DNA"/>
</dbReference>
<evidence type="ECO:0000313" key="1">
    <source>
        <dbReference type="EMBL" id="KAK2773344.1"/>
    </source>
</evidence>
<evidence type="ECO:0000313" key="2">
    <source>
        <dbReference type="Proteomes" id="UP001281614"/>
    </source>
</evidence>
<sequence>MLASAANKHPSAFVIPHHFPAHVFEYGLQSAYGNPLACSPGTTTTTSSSPPLGHVRSAPFPCGIPHTPAGLDHAAGAVGPLEILGAEGVIQNLGSYGGIIAYIFHQQKRKNTQASKTQRAAVFASPNWAPPPHLNCEHDISIMA</sequence>
<protein>
    <submittedName>
        <fullName evidence="1">Uncharacterized protein</fullName>
    </submittedName>
</protein>
<keyword evidence="2" id="KW-1185">Reference proteome</keyword>
<dbReference type="Proteomes" id="UP001281614">
    <property type="component" value="Unassembled WGS sequence"/>
</dbReference>
<proteinExistence type="predicted"/>
<reference evidence="1" key="1">
    <citation type="submission" date="2023-02" db="EMBL/GenBank/DDBJ databases">
        <title>Colletotrichum kahawae CIFC_Que2 genome sequencing and assembly.</title>
        <authorList>
            <person name="Baroncelli R."/>
        </authorList>
    </citation>
    <scope>NUCLEOTIDE SEQUENCE</scope>
    <source>
        <strain evidence="1">CIFC_Que2</strain>
    </source>
</reference>
<comment type="caution">
    <text evidence="1">The sequence shown here is derived from an EMBL/GenBank/DDBJ whole genome shotgun (WGS) entry which is preliminary data.</text>
</comment>